<reference evidence="1" key="1">
    <citation type="submission" date="2016-10" db="EMBL/GenBank/DDBJ databases">
        <title>Sequence of Gallionella enrichment culture.</title>
        <authorList>
            <person name="Poehlein A."/>
            <person name="Muehling M."/>
            <person name="Daniel R."/>
        </authorList>
    </citation>
    <scope>NUCLEOTIDE SEQUENCE</scope>
</reference>
<sequence>MIHQDPNLAKVELIAVALGSLRHELVFVGGCAAGLLMTDPAAAPARVTYDVDLVVEVAALRRYHQMEAEFSRLGFVRDTATETPICRWRYRELEVDLMPSDPAVLGFSNRWYPLAVTTAEEMALPSGITIRLITAPLFVATKFEAFADRGNEDLLGSHDLEDIISVIEGRPELPLEIAGVTDHLRDYLADKCRALLSMPDFKNYLPGMVFQDVTLSERVAAVLARLQDIASLNKP</sequence>
<name>A0A1J5Q4Z4_9ZZZZ</name>
<evidence type="ECO:0008006" key="2">
    <source>
        <dbReference type="Google" id="ProtNLM"/>
    </source>
</evidence>
<accession>A0A1J5Q4Z4</accession>
<dbReference type="EMBL" id="MLJW01001419">
    <property type="protein sequence ID" value="OIQ78338.1"/>
    <property type="molecule type" value="Genomic_DNA"/>
</dbReference>
<comment type="caution">
    <text evidence="1">The sequence shown here is derived from an EMBL/GenBank/DDBJ whole genome shotgun (WGS) entry which is preliminary data.</text>
</comment>
<organism evidence="1">
    <name type="scientific">mine drainage metagenome</name>
    <dbReference type="NCBI Taxonomy" id="410659"/>
    <lineage>
        <taxon>unclassified sequences</taxon>
        <taxon>metagenomes</taxon>
        <taxon>ecological metagenomes</taxon>
    </lineage>
</organism>
<gene>
    <name evidence="1" type="ORF">GALL_399540</name>
</gene>
<protein>
    <recommendedName>
        <fullName evidence="2">Nucleotidyl transferase AbiEii toxin, Type IV TA system</fullName>
    </recommendedName>
</protein>
<proteinExistence type="predicted"/>
<dbReference type="AlphaFoldDB" id="A0A1J5Q4Z4"/>
<evidence type="ECO:0000313" key="1">
    <source>
        <dbReference type="EMBL" id="OIQ78338.1"/>
    </source>
</evidence>